<dbReference type="Pfam" id="PF00534">
    <property type="entry name" value="Glycos_transf_1"/>
    <property type="match status" value="1"/>
</dbReference>
<evidence type="ECO:0000256" key="1">
    <source>
        <dbReference type="ARBA" id="ARBA00004389"/>
    </source>
</evidence>
<feature type="transmembrane region" description="Helical" evidence="12">
    <location>
        <begin position="214"/>
        <end position="235"/>
    </location>
</feature>
<comment type="caution">
    <text evidence="15">The sequence shown here is derived from an EMBL/GenBank/DDBJ whole genome shotgun (WGS) entry which is preliminary data.</text>
</comment>
<keyword evidence="6 12" id="KW-0808">Transferase</keyword>
<dbReference type="GO" id="GO:0006487">
    <property type="term" value="P:protein N-linked glycosylation"/>
    <property type="evidence" value="ECO:0007669"/>
    <property type="project" value="TreeGrafter"/>
</dbReference>
<dbReference type="InterPro" id="IPR038013">
    <property type="entry name" value="ALG11"/>
</dbReference>
<evidence type="ECO:0000256" key="3">
    <source>
        <dbReference type="ARBA" id="ARBA00012645"/>
    </source>
</evidence>
<dbReference type="InterPro" id="IPR001296">
    <property type="entry name" value="Glyco_trans_1"/>
</dbReference>
<dbReference type="CDD" id="cd03806">
    <property type="entry name" value="GT4_ALG11-like"/>
    <property type="match status" value="1"/>
</dbReference>
<evidence type="ECO:0000259" key="14">
    <source>
        <dbReference type="Pfam" id="PF15924"/>
    </source>
</evidence>
<evidence type="ECO:0000256" key="10">
    <source>
        <dbReference type="ARBA" id="ARBA00023136"/>
    </source>
</evidence>
<gene>
    <name evidence="15" type="ORF">PSON_ATCC_30995.1.T1100036</name>
</gene>
<evidence type="ECO:0000313" key="15">
    <source>
        <dbReference type="EMBL" id="CAD8116090.1"/>
    </source>
</evidence>
<dbReference type="PANTHER" id="PTHR45919">
    <property type="entry name" value="GDP-MAN:MAN(3)GLCNAC(2)-PP-DOL ALPHA-1,2-MANNOSYLTRANSFERASE"/>
    <property type="match status" value="1"/>
</dbReference>
<comment type="subcellular location">
    <subcellularLocation>
        <location evidence="1">Endoplasmic reticulum membrane</location>
        <topology evidence="1">Single-pass membrane protein</topology>
    </subcellularLocation>
</comment>
<dbReference type="PANTHER" id="PTHR45919:SF1">
    <property type="entry name" value="GDP-MAN:MAN(3)GLCNAC(2)-PP-DOL ALPHA-1,2-MANNOSYLTRANSFERASE"/>
    <property type="match status" value="1"/>
</dbReference>
<reference evidence="15" key="1">
    <citation type="submission" date="2021-01" db="EMBL/GenBank/DDBJ databases">
        <authorList>
            <consortium name="Genoscope - CEA"/>
            <person name="William W."/>
        </authorList>
    </citation>
    <scope>NUCLEOTIDE SEQUENCE</scope>
</reference>
<dbReference type="FunFam" id="3.40.50.2000:FF:000256">
    <property type="entry name" value="GDP-Man:Man(3)GlcNAc(2)-PP-Dol alpha-1,2-mannosyltransferase"/>
    <property type="match status" value="1"/>
</dbReference>
<accession>A0A8S1QNL3</accession>
<feature type="transmembrane region" description="Helical" evidence="12">
    <location>
        <begin position="6"/>
        <end position="24"/>
    </location>
</feature>
<organism evidence="15 16">
    <name type="scientific">Paramecium sonneborni</name>
    <dbReference type="NCBI Taxonomy" id="65129"/>
    <lineage>
        <taxon>Eukaryota</taxon>
        <taxon>Sar</taxon>
        <taxon>Alveolata</taxon>
        <taxon>Ciliophora</taxon>
        <taxon>Intramacronucleata</taxon>
        <taxon>Oligohymenophorea</taxon>
        <taxon>Peniculida</taxon>
        <taxon>Parameciidae</taxon>
        <taxon>Paramecium</taxon>
    </lineage>
</organism>
<keyword evidence="16" id="KW-1185">Reference proteome</keyword>
<name>A0A8S1QNL3_9CILI</name>
<dbReference type="EMBL" id="CAJJDN010000110">
    <property type="protein sequence ID" value="CAD8116090.1"/>
    <property type="molecule type" value="Genomic_DNA"/>
</dbReference>
<evidence type="ECO:0000256" key="5">
    <source>
        <dbReference type="ARBA" id="ARBA00022676"/>
    </source>
</evidence>
<dbReference type="Proteomes" id="UP000692954">
    <property type="component" value="Unassembled WGS sequence"/>
</dbReference>
<keyword evidence="8 12" id="KW-0256">Endoplasmic reticulum</keyword>
<dbReference type="OrthoDB" id="2276068at2759"/>
<evidence type="ECO:0000256" key="4">
    <source>
        <dbReference type="ARBA" id="ARBA00022018"/>
    </source>
</evidence>
<comment type="pathway">
    <text evidence="2 12">Protein modification; protein glycosylation.</text>
</comment>
<evidence type="ECO:0000259" key="13">
    <source>
        <dbReference type="Pfam" id="PF00534"/>
    </source>
</evidence>
<evidence type="ECO:0000256" key="2">
    <source>
        <dbReference type="ARBA" id="ARBA00004922"/>
    </source>
</evidence>
<sequence>MLISCALFSLIILLCLIFYKRFTLSKQRAQRKQKEYFETGISKQTLAFLHPYCNAGGGGEKVLMCMIEKLQKQQKYHIVIYSAEEVNDQSIIDKANCRFGTKINSQELKFIPILQRNLLEPKKRFTLLCQIFGQMIYALKCINSFQPDIFLDSTGLPFTFFIVRLLLPNVRVIAYVHYPFISTDMISQVEKKEAKYNNDDEITKSERKTKIKLWYYKFLFFFYSLCGRMVEFAYVNSTWTYNHMKQTWKSTQLVKLFPPCQVDAFMKRKQFTNQFIIISFAQFRPEKQHLLQVEIIEALVERLPSEISQSIKLYMIGSCRNADDELLFQTIQDTINRKNLQDYITMYKNLPFQDIQKLLTSGMIGLHTMEYEHFGITMVEMLAAGLIVIAHNSAGPKLDILANDIGFLCENIEDYVLSVVRIMQLTDEERSRYQLMGRKQAVNFSDETFKNLFNI</sequence>
<dbReference type="AlphaFoldDB" id="A0A8S1QNL3"/>
<evidence type="ECO:0000256" key="12">
    <source>
        <dbReference type="RuleBase" id="RU367051"/>
    </source>
</evidence>
<keyword evidence="10 12" id="KW-0472">Membrane</keyword>
<feature type="domain" description="ALG11 mannosyltransferase N-terminal" evidence="14">
    <location>
        <begin position="44"/>
        <end position="248"/>
    </location>
</feature>
<evidence type="ECO:0000256" key="8">
    <source>
        <dbReference type="ARBA" id="ARBA00022824"/>
    </source>
</evidence>
<feature type="domain" description="Glycosyl transferase family 1" evidence="13">
    <location>
        <begin position="269"/>
        <end position="432"/>
    </location>
</feature>
<comment type="similarity">
    <text evidence="12">Belongs to the glycosyltransferase group 1 family. Glycosyltransferase 4 subfamily.</text>
</comment>
<evidence type="ECO:0000313" key="16">
    <source>
        <dbReference type="Proteomes" id="UP000692954"/>
    </source>
</evidence>
<comment type="catalytic activity">
    <reaction evidence="11 12">
        <text>an alpha-D-Man-(1-&gt;3)-[alpha-D-Man-(1-&gt;6)]-beta-D-Man-(1-&gt;4)-beta-D-GlcNAc-(1-&gt;4)-alpha-D-GlcNAc-diphospho-di-trans,poly-cis-dolichol + 2 GDP-alpha-D-mannose = an alpha-D-Man-(1-&gt;2)-alpha-D-Man-(1-&gt;2)-alpha-D-Man-(1-&gt;3)-[alpha-D-Man-(1-&gt;6)]-beta-D-Man-(1-&gt;4)-beta-D-GlcNAc-(1-&gt;4)-alpha-D-GlcNAc-diphospho-di-trans,poly-cis-dolichol + 2 GDP + 2 H(+)</text>
        <dbReference type="Rhea" id="RHEA:29523"/>
        <dbReference type="Rhea" id="RHEA-COMP:19515"/>
        <dbReference type="Rhea" id="RHEA-COMP:19516"/>
        <dbReference type="ChEBI" id="CHEBI:15378"/>
        <dbReference type="ChEBI" id="CHEBI:57527"/>
        <dbReference type="ChEBI" id="CHEBI:58189"/>
        <dbReference type="ChEBI" id="CHEBI:132511"/>
        <dbReference type="ChEBI" id="CHEBI:132515"/>
        <dbReference type="EC" id="2.4.1.131"/>
    </reaction>
    <physiologicalReaction direction="left-to-right" evidence="11 12">
        <dbReference type="Rhea" id="RHEA:29524"/>
    </physiologicalReaction>
</comment>
<dbReference type="GO" id="GO:0004377">
    <property type="term" value="F:GDP-Man:Man(3)GlcNAc(2)-PP-Dol alpha-1,2-mannosyltransferase activity"/>
    <property type="evidence" value="ECO:0007669"/>
    <property type="project" value="UniProtKB-UniRule"/>
</dbReference>
<dbReference type="InterPro" id="IPR031814">
    <property type="entry name" value="ALG11_N"/>
</dbReference>
<evidence type="ECO:0000256" key="9">
    <source>
        <dbReference type="ARBA" id="ARBA00022989"/>
    </source>
</evidence>
<evidence type="ECO:0000256" key="11">
    <source>
        <dbReference type="ARBA" id="ARBA00045065"/>
    </source>
</evidence>
<keyword evidence="7 12" id="KW-0812">Transmembrane</keyword>
<protein>
    <recommendedName>
        <fullName evidence="4 12">GDP-Man:Man(3)GlcNAc(2)-PP-Dol alpha-1,2-mannosyltransferase</fullName>
        <ecNumber evidence="3 12">2.4.1.131</ecNumber>
    </recommendedName>
</protein>
<keyword evidence="5 12" id="KW-0328">Glycosyltransferase</keyword>
<comment type="function">
    <text evidence="12">GDP-Man:Man(3)GlcNAc(2)-PP-Dol alpha-1,2-mannosyltransferase that operates in the biosynthetic pathway of dolichol-linked oligosaccharides, the glycan precursors employed in protein asparagine (N)-glycosylation. The assembly of dolichol-linked oligosaccharides begins on the cytosolic side of the endoplasmic reticulum membrane and finishes in its lumen. The sequential addition of sugars to dolichol pyrophosphate produces dolichol-linked oligosaccharides containing fourteen sugars, including two GlcNAcs, nine mannoses and three glucoses. Once assembled, the oligosaccharide is transferred from the lipid to nascent proteins by oligosaccharyltransferases. Catalyzes, on the cytoplasmic face of the endoplasmic reticulum, the addition of the fourth and fifth mannose residues to the dolichol-linked oligosaccharide chain, to produce Man(5)GlcNAc(2)-PP-dolichol core oligosaccharide.</text>
</comment>
<dbReference type="EC" id="2.4.1.131" evidence="3 12"/>
<evidence type="ECO:0000256" key="6">
    <source>
        <dbReference type="ARBA" id="ARBA00022679"/>
    </source>
</evidence>
<keyword evidence="9 12" id="KW-1133">Transmembrane helix</keyword>
<dbReference type="GO" id="GO:0005789">
    <property type="term" value="C:endoplasmic reticulum membrane"/>
    <property type="evidence" value="ECO:0007669"/>
    <property type="project" value="UniProtKB-SubCell"/>
</dbReference>
<evidence type="ECO:0000256" key="7">
    <source>
        <dbReference type="ARBA" id="ARBA00022692"/>
    </source>
</evidence>
<dbReference type="Pfam" id="PF15924">
    <property type="entry name" value="ALG11_N"/>
    <property type="match status" value="1"/>
</dbReference>
<proteinExistence type="inferred from homology"/>